<organism evidence="2 3">
    <name type="scientific">Pseudoclavibacter caeni</name>
    <dbReference type="NCBI Taxonomy" id="908846"/>
    <lineage>
        <taxon>Bacteria</taxon>
        <taxon>Bacillati</taxon>
        <taxon>Actinomycetota</taxon>
        <taxon>Actinomycetes</taxon>
        <taxon>Micrococcales</taxon>
        <taxon>Microbacteriaceae</taxon>
        <taxon>Pseudoclavibacter</taxon>
    </lineage>
</organism>
<keyword evidence="3" id="KW-1185">Reference proteome</keyword>
<comment type="caution">
    <text evidence="2">The sequence shown here is derived from an EMBL/GenBank/DDBJ whole genome shotgun (WGS) entry which is preliminary data.</text>
</comment>
<feature type="region of interest" description="Disordered" evidence="1">
    <location>
        <begin position="97"/>
        <end position="134"/>
    </location>
</feature>
<gene>
    <name evidence="2" type="ORF">F8O02_08520</name>
</gene>
<dbReference type="Proteomes" id="UP000481339">
    <property type="component" value="Unassembled WGS sequence"/>
</dbReference>
<feature type="compositionally biased region" description="Low complexity" evidence="1">
    <location>
        <begin position="98"/>
        <end position="116"/>
    </location>
</feature>
<dbReference type="AlphaFoldDB" id="A0A7C8BME6"/>
<sequence length="134" mass="13097">MLRLDHITLDDVRGGLGAAADDPALRQLLSAPATAAVSSGAAQVDAAIARLAQALAHAGRALQESFDLAGRAVAVTAETFAAVDRALAEEPAIDLSPTALRTATGAGPGTTGADAARPSAGEQAAIGSETAEAG</sequence>
<name>A0A7C8BME6_9MICO</name>
<proteinExistence type="predicted"/>
<accession>A0A7C8BME6</accession>
<evidence type="ECO:0000313" key="2">
    <source>
        <dbReference type="EMBL" id="KAB1631237.1"/>
    </source>
</evidence>
<dbReference type="RefSeq" id="WP_158036822.1">
    <property type="nucleotide sequence ID" value="NZ_BAAAZV010000001.1"/>
</dbReference>
<evidence type="ECO:0000256" key="1">
    <source>
        <dbReference type="SAM" id="MobiDB-lite"/>
    </source>
</evidence>
<reference evidence="2 3" key="1">
    <citation type="submission" date="2019-09" db="EMBL/GenBank/DDBJ databases">
        <title>Phylogeny of genus Pseudoclavibacter and closely related genus.</title>
        <authorList>
            <person name="Li Y."/>
        </authorList>
    </citation>
    <scope>NUCLEOTIDE SEQUENCE [LARGE SCALE GENOMIC DNA]</scope>
    <source>
        <strain evidence="2 3">JCM 16921</strain>
    </source>
</reference>
<evidence type="ECO:0000313" key="3">
    <source>
        <dbReference type="Proteomes" id="UP000481339"/>
    </source>
</evidence>
<dbReference type="EMBL" id="WBKA01000008">
    <property type="protein sequence ID" value="KAB1631237.1"/>
    <property type="molecule type" value="Genomic_DNA"/>
</dbReference>
<protein>
    <submittedName>
        <fullName evidence="2">Uncharacterized protein</fullName>
    </submittedName>
</protein>